<dbReference type="InterPro" id="IPR038050">
    <property type="entry name" value="Neuro_actylchol_rec"/>
</dbReference>
<sequence length="228" mass="25691">MIITTLLSMGVYLQSITESIPPTSEAVPLIGMYYASSLLMVCLATCVNVITLNMHRNGAANQGRHVPCCLEKWVLGYLASLMRMSIREPDSLTLLKTAQTKKSTIRRSSILRDLKRVKNTEHRKGVRSLAEVGCDCMAQLETSEGLGLRTTTNSDIGNGEARHTSVPSENAFMERIVSEQILPRMSLGRSVMPEEFKNRLRRILKRIDRSLQQQEIREEVNTSFLTYE</sequence>
<accession>A0ABR1EHT2</accession>
<keyword evidence="1" id="KW-0812">Transmembrane</keyword>
<feature type="transmembrane region" description="Helical" evidence="1">
    <location>
        <begin position="33"/>
        <end position="54"/>
    </location>
</feature>
<dbReference type="Gene3D" id="1.20.58.390">
    <property type="entry name" value="Neurotransmitter-gated ion-channel transmembrane domain"/>
    <property type="match status" value="1"/>
</dbReference>
<protein>
    <recommendedName>
        <fullName evidence="2">Neurotransmitter-gated ion-channel transmembrane domain-containing protein</fullName>
    </recommendedName>
</protein>
<dbReference type="Proteomes" id="UP001303046">
    <property type="component" value="Unassembled WGS sequence"/>
</dbReference>
<name>A0ABR1EHT2_NECAM</name>
<dbReference type="CDD" id="cd19051">
    <property type="entry name" value="LGIC_TM_cation"/>
    <property type="match status" value="1"/>
</dbReference>
<keyword evidence="1" id="KW-1133">Transmembrane helix</keyword>
<organism evidence="3 4">
    <name type="scientific">Necator americanus</name>
    <name type="common">Human hookworm</name>
    <dbReference type="NCBI Taxonomy" id="51031"/>
    <lineage>
        <taxon>Eukaryota</taxon>
        <taxon>Metazoa</taxon>
        <taxon>Ecdysozoa</taxon>
        <taxon>Nematoda</taxon>
        <taxon>Chromadorea</taxon>
        <taxon>Rhabditida</taxon>
        <taxon>Rhabditina</taxon>
        <taxon>Rhabditomorpha</taxon>
        <taxon>Strongyloidea</taxon>
        <taxon>Ancylostomatidae</taxon>
        <taxon>Bunostominae</taxon>
        <taxon>Necator</taxon>
    </lineage>
</organism>
<feature type="domain" description="Neurotransmitter-gated ion-channel transmembrane" evidence="2">
    <location>
        <begin position="3"/>
        <end position="122"/>
    </location>
</feature>
<keyword evidence="1" id="KW-0472">Membrane</keyword>
<dbReference type="Pfam" id="PF02932">
    <property type="entry name" value="Neur_chan_memb"/>
    <property type="match status" value="1"/>
</dbReference>
<reference evidence="3 4" key="1">
    <citation type="submission" date="2023-08" db="EMBL/GenBank/DDBJ databases">
        <title>A Necator americanus chromosomal reference genome.</title>
        <authorList>
            <person name="Ilik V."/>
            <person name="Petrzelkova K.J."/>
            <person name="Pardy F."/>
            <person name="Fuh T."/>
            <person name="Niatou-Singa F.S."/>
            <person name="Gouil Q."/>
            <person name="Baker L."/>
            <person name="Ritchie M.E."/>
            <person name="Jex A.R."/>
            <person name="Gazzola D."/>
            <person name="Li H."/>
            <person name="Toshio Fujiwara R."/>
            <person name="Zhan B."/>
            <person name="Aroian R.V."/>
            <person name="Pafco B."/>
            <person name="Schwarz E.M."/>
        </authorList>
    </citation>
    <scope>NUCLEOTIDE SEQUENCE [LARGE SCALE GENOMIC DNA]</scope>
    <source>
        <strain evidence="3 4">Aroian</strain>
        <tissue evidence="3">Whole animal</tissue>
    </source>
</reference>
<evidence type="ECO:0000259" key="2">
    <source>
        <dbReference type="Pfam" id="PF02932"/>
    </source>
</evidence>
<gene>
    <name evidence="3" type="primary">Necator_chrX.g22680</name>
    <name evidence="3" type="ORF">RB195_022517</name>
</gene>
<evidence type="ECO:0000313" key="3">
    <source>
        <dbReference type="EMBL" id="KAK6761476.1"/>
    </source>
</evidence>
<comment type="caution">
    <text evidence="3">The sequence shown here is derived from an EMBL/GenBank/DDBJ whole genome shotgun (WGS) entry which is preliminary data.</text>
</comment>
<dbReference type="SUPFAM" id="SSF90112">
    <property type="entry name" value="Neurotransmitter-gated ion-channel transmembrane pore"/>
    <property type="match status" value="1"/>
</dbReference>
<evidence type="ECO:0000256" key="1">
    <source>
        <dbReference type="SAM" id="Phobius"/>
    </source>
</evidence>
<proteinExistence type="predicted"/>
<keyword evidence="4" id="KW-1185">Reference proteome</keyword>
<dbReference type="InterPro" id="IPR006029">
    <property type="entry name" value="Neurotrans-gated_channel_TM"/>
</dbReference>
<dbReference type="EMBL" id="JAVFWL010000006">
    <property type="protein sequence ID" value="KAK6761476.1"/>
    <property type="molecule type" value="Genomic_DNA"/>
</dbReference>
<dbReference type="InterPro" id="IPR036719">
    <property type="entry name" value="Neuro-gated_channel_TM_sf"/>
</dbReference>
<evidence type="ECO:0000313" key="4">
    <source>
        <dbReference type="Proteomes" id="UP001303046"/>
    </source>
</evidence>